<keyword evidence="1" id="KW-0472">Membrane</keyword>
<evidence type="ECO:0000313" key="3">
    <source>
        <dbReference type="Proteomes" id="UP000001307"/>
    </source>
</evidence>
<evidence type="ECO:0000256" key="1">
    <source>
        <dbReference type="SAM" id="Phobius"/>
    </source>
</evidence>
<name>E4XIC1_OIKDI</name>
<dbReference type="InParanoid" id="E4XIC1"/>
<dbReference type="EMBL" id="FN653054">
    <property type="protein sequence ID" value="CBY10322.1"/>
    <property type="molecule type" value="Genomic_DNA"/>
</dbReference>
<gene>
    <name evidence="2" type="ORF">GSOID_T00011261001</name>
</gene>
<evidence type="ECO:0000313" key="2">
    <source>
        <dbReference type="EMBL" id="CBY10322.1"/>
    </source>
</evidence>
<keyword evidence="1" id="KW-1133">Transmembrane helix</keyword>
<dbReference type="AlphaFoldDB" id="E4XIC1"/>
<feature type="transmembrane region" description="Helical" evidence="1">
    <location>
        <begin position="505"/>
        <end position="526"/>
    </location>
</feature>
<dbReference type="Proteomes" id="UP000001307">
    <property type="component" value="Unassembled WGS sequence"/>
</dbReference>
<organism evidence="2">
    <name type="scientific">Oikopleura dioica</name>
    <name type="common">Tunicate</name>
    <dbReference type="NCBI Taxonomy" id="34765"/>
    <lineage>
        <taxon>Eukaryota</taxon>
        <taxon>Metazoa</taxon>
        <taxon>Chordata</taxon>
        <taxon>Tunicata</taxon>
        <taxon>Appendicularia</taxon>
        <taxon>Copelata</taxon>
        <taxon>Oikopleuridae</taxon>
        <taxon>Oikopleura</taxon>
    </lineage>
</organism>
<sequence>MFVVNLAVIGTALSQSLVLDGGILLERSGSLFLSRQKSYHNVIITRPVPRNPFLELDTSNCEVEACQEFFKSQRWNKKECSDDLGDTRLESLLSAIDDRFARELLDLKEEAAYARAHESRLNKRFAGAPALVLAAANLGLKIKNTADIIKLKSVSLAQGRNIDKLTKNFATLESNLAVSLNATYERVSKIEHDLCRLNNQMVENRIQDWSTATVSQYINEVDYEVAALQQGQIPSRVEWNRLFSAACWGSCVALEPAECEAYCEGLLRELPLELKPVLLGLNITDSGLDVFIRLAFPVIESSPTKLFQANPFGIIVKTDDSNQLVAPDIAPYATELAGEYYEVDRFSCLSSRKNMICRHSAIMSASCLREVKNCNVKKTTTEATCSFAFDNNGVVVYAAEEAIFRNRTVLADIGSAHERFNGFRYFAESATDSEVFCSGNLLIKIPKTPLVSSSNTKMDLRAAANTNFTFAVFNVNPDSLADDVEERLDELEDIVEDNFTQTTQFSILTSVALLLVLFTTLGLLTWQFCLRVRGLARTVNSALKPLI</sequence>
<protein>
    <submittedName>
        <fullName evidence="2">Uncharacterized protein</fullName>
    </submittedName>
</protein>
<accession>E4XIC1</accession>
<keyword evidence="3" id="KW-1185">Reference proteome</keyword>
<reference evidence="2" key="1">
    <citation type="journal article" date="2010" name="Science">
        <title>Plasticity of animal genome architecture unmasked by rapid evolution of a pelagic tunicate.</title>
        <authorList>
            <person name="Denoeud F."/>
            <person name="Henriet S."/>
            <person name="Mungpakdee S."/>
            <person name="Aury J.M."/>
            <person name="Da Silva C."/>
            <person name="Brinkmann H."/>
            <person name="Mikhaleva J."/>
            <person name="Olsen L.C."/>
            <person name="Jubin C."/>
            <person name="Canestro C."/>
            <person name="Bouquet J.M."/>
            <person name="Danks G."/>
            <person name="Poulain J."/>
            <person name="Campsteijn C."/>
            <person name="Adamski M."/>
            <person name="Cross I."/>
            <person name="Yadetie F."/>
            <person name="Muffato M."/>
            <person name="Louis A."/>
            <person name="Butcher S."/>
            <person name="Tsagkogeorga G."/>
            <person name="Konrad A."/>
            <person name="Singh S."/>
            <person name="Jensen M.F."/>
            <person name="Cong E.H."/>
            <person name="Eikeseth-Otteraa H."/>
            <person name="Noel B."/>
            <person name="Anthouard V."/>
            <person name="Porcel B.M."/>
            <person name="Kachouri-Lafond R."/>
            <person name="Nishino A."/>
            <person name="Ugolini M."/>
            <person name="Chourrout P."/>
            <person name="Nishida H."/>
            <person name="Aasland R."/>
            <person name="Huzurbazar S."/>
            <person name="Westhof E."/>
            <person name="Delsuc F."/>
            <person name="Lehrach H."/>
            <person name="Reinhardt R."/>
            <person name="Weissenbach J."/>
            <person name="Roy S.W."/>
            <person name="Artiguenave F."/>
            <person name="Postlethwait J.H."/>
            <person name="Manak J.R."/>
            <person name="Thompson E.M."/>
            <person name="Jaillon O."/>
            <person name="Du Pasquier L."/>
            <person name="Boudinot P."/>
            <person name="Liberles D.A."/>
            <person name="Volff J.N."/>
            <person name="Philippe H."/>
            <person name="Lenhard B."/>
            <person name="Roest Crollius H."/>
            <person name="Wincker P."/>
            <person name="Chourrout D."/>
        </authorList>
    </citation>
    <scope>NUCLEOTIDE SEQUENCE [LARGE SCALE GENOMIC DNA]</scope>
</reference>
<proteinExistence type="predicted"/>
<keyword evidence="1" id="KW-0812">Transmembrane</keyword>